<organism evidence="1 2">
    <name type="scientific">Escherichia coli</name>
    <dbReference type="NCBI Taxonomy" id="562"/>
    <lineage>
        <taxon>Bacteria</taxon>
        <taxon>Pseudomonadati</taxon>
        <taxon>Pseudomonadota</taxon>
        <taxon>Gammaproteobacteria</taxon>
        <taxon>Enterobacterales</taxon>
        <taxon>Enterobacteriaceae</taxon>
        <taxon>Escherichia</taxon>
    </lineage>
</organism>
<evidence type="ECO:0000313" key="1">
    <source>
        <dbReference type="EMBL" id="EFA4419571.1"/>
    </source>
</evidence>
<gene>
    <name evidence="1" type="ORF">D3G36_17190</name>
</gene>
<dbReference type="EMBL" id="AASATZ010000026">
    <property type="protein sequence ID" value="EFA4419571.1"/>
    <property type="molecule type" value="Genomic_DNA"/>
</dbReference>
<sequence>MPVTEHAQRRAARADALITAQLAFALNGYNWDELAEPHRKTLNREAIIREVSTPLERYCLLNDCEPWECLAAVLNRMKRPDGSRRWKAVRLSDRVFNGRVHPVRKTPDEVYAAIARRLFLPKPVHQEVIQHIRALGLLPVGDNHQ</sequence>
<comment type="caution">
    <text evidence="1">The sequence shown here is derived from an EMBL/GenBank/DDBJ whole genome shotgun (WGS) entry which is preliminary data.</text>
</comment>
<protein>
    <submittedName>
        <fullName evidence="1">Uncharacterized protein</fullName>
    </submittedName>
</protein>
<dbReference type="Proteomes" id="UP000591371">
    <property type="component" value="Unassembled WGS sequence"/>
</dbReference>
<proteinExistence type="predicted"/>
<dbReference type="RefSeq" id="WP_001145400.1">
    <property type="nucleotide sequence ID" value="NZ_CABWJS010000003.1"/>
</dbReference>
<reference evidence="1 2" key="1">
    <citation type="submission" date="2019-03" db="EMBL/GenBank/DDBJ databases">
        <authorList>
            <consortium name="GenomeTrakr network: Whole genome sequencing for foodborne pathogen traceback"/>
        </authorList>
    </citation>
    <scope>NUCLEOTIDE SEQUENCE [LARGE SCALE GENOMIC DNA]</scope>
    <source>
        <strain evidence="1 2">PSU-1190</strain>
    </source>
</reference>
<dbReference type="AlphaFoldDB" id="A0A826J5S8"/>
<name>A0A826J5S8_ECOLX</name>
<accession>A0A826J5S8</accession>
<evidence type="ECO:0000313" key="2">
    <source>
        <dbReference type="Proteomes" id="UP000591371"/>
    </source>
</evidence>